<feature type="signal peptide" evidence="2">
    <location>
        <begin position="1"/>
        <end position="29"/>
    </location>
</feature>
<dbReference type="PANTHER" id="PTHR30290">
    <property type="entry name" value="PERIPLASMIC BINDING COMPONENT OF ABC TRANSPORTER"/>
    <property type="match status" value="1"/>
</dbReference>
<dbReference type="GO" id="GO:0015833">
    <property type="term" value="P:peptide transport"/>
    <property type="evidence" value="ECO:0007669"/>
    <property type="project" value="TreeGrafter"/>
</dbReference>
<dbReference type="EMBL" id="CM001441">
    <property type="protein sequence ID" value="EHQ91083.1"/>
    <property type="molecule type" value="Genomic_DNA"/>
</dbReference>
<dbReference type="GO" id="GO:0030288">
    <property type="term" value="C:outer membrane-bounded periplasmic space"/>
    <property type="evidence" value="ECO:0007669"/>
    <property type="project" value="TreeGrafter"/>
</dbReference>
<evidence type="ECO:0000256" key="2">
    <source>
        <dbReference type="SAM" id="SignalP"/>
    </source>
</evidence>
<accession>H5Y673</accession>
<feature type="domain" description="Solute-binding protein family 5" evidence="3">
    <location>
        <begin position="82"/>
        <end position="428"/>
    </location>
</feature>
<dbReference type="RefSeq" id="WP_007785825.1">
    <property type="nucleotide sequence ID" value="NZ_CM001441.1"/>
</dbReference>
<dbReference type="Gene3D" id="3.10.105.10">
    <property type="entry name" value="Dipeptide-binding Protein, Domain 3"/>
    <property type="match status" value="1"/>
</dbReference>
<dbReference type="PIRSF" id="PIRSF002741">
    <property type="entry name" value="MppA"/>
    <property type="match status" value="1"/>
</dbReference>
<reference evidence="4 5" key="1">
    <citation type="submission" date="2011-11" db="EMBL/GenBank/DDBJ databases">
        <title>The Noncontiguous Finished genome of Desulfosporosinus youngiae DSM 17734.</title>
        <authorList>
            <consortium name="US DOE Joint Genome Institute (JGI-PGF)"/>
            <person name="Lucas S."/>
            <person name="Han J."/>
            <person name="Lapidus A."/>
            <person name="Cheng J.-F."/>
            <person name="Goodwin L."/>
            <person name="Pitluck S."/>
            <person name="Peters L."/>
            <person name="Ovchinnikova G."/>
            <person name="Lu M."/>
            <person name="Land M.L."/>
            <person name="Hauser L."/>
            <person name="Pester M."/>
            <person name="Spring S."/>
            <person name="Ollivier B."/>
            <person name="Rattei T."/>
            <person name="Klenk H.-P."/>
            <person name="Wagner M."/>
            <person name="Loy A."/>
            <person name="Woyke T.J."/>
        </authorList>
    </citation>
    <scope>NUCLEOTIDE SEQUENCE [LARGE SCALE GENOMIC DNA]</scope>
    <source>
        <strain evidence="4 5">DSM 17734</strain>
    </source>
</reference>
<dbReference type="GO" id="GO:1904680">
    <property type="term" value="F:peptide transmembrane transporter activity"/>
    <property type="evidence" value="ECO:0007669"/>
    <property type="project" value="TreeGrafter"/>
</dbReference>
<keyword evidence="5" id="KW-1185">Reference proteome</keyword>
<evidence type="ECO:0000313" key="4">
    <source>
        <dbReference type="EMBL" id="EHQ91083.1"/>
    </source>
</evidence>
<proteinExistence type="predicted"/>
<dbReference type="GO" id="GO:0042884">
    <property type="term" value="P:microcin transport"/>
    <property type="evidence" value="ECO:0007669"/>
    <property type="project" value="TreeGrafter"/>
</dbReference>
<organism evidence="4 5">
    <name type="scientific">Desulfosporosinus youngiae DSM 17734</name>
    <dbReference type="NCBI Taxonomy" id="768710"/>
    <lineage>
        <taxon>Bacteria</taxon>
        <taxon>Bacillati</taxon>
        <taxon>Bacillota</taxon>
        <taxon>Clostridia</taxon>
        <taxon>Eubacteriales</taxon>
        <taxon>Desulfitobacteriaceae</taxon>
        <taxon>Desulfosporosinus</taxon>
    </lineage>
</organism>
<name>H5Y673_9FIRM</name>
<dbReference type="InterPro" id="IPR000914">
    <property type="entry name" value="SBP_5_dom"/>
</dbReference>
<dbReference type="InterPro" id="IPR039424">
    <property type="entry name" value="SBP_5"/>
</dbReference>
<dbReference type="Pfam" id="PF00496">
    <property type="entry name" value="SBP_bac_5"/>
    <property type="match status" value="1"/>
</dbReference>
<dbReference type="HOGENOM" id="CLU_017028_8_4_9"/>
<dbReference type="PANTHER" id="PTHR30290:SF64">
    <property type="entry name" value="ABC TRANSPORTER PERIPLASMIC BINDING PROTEIN"/>
    <property type="match status" value="1"/>
</dbReference>
<dbReference type="OrthoDB" id="9772924at2"/>
<dbReference type="PROSITE" id="PS51257">
    <property type="entry name" value="PROKAR_LIPOPROTEIN"/>
    <property type="match status" value="1"/>
</dbReference>
<dbReference type="GO" id="GO:0043190">
    <property type="term" value="C:ATP-binding cassette (ABC) transporter complex"/>
    <property type="evidence" value="ECO:0007669"/>
    <property type="project" value="InterPro"/>
</dbReference>
<evidence type="ECO:0000256" key="1">
    <source>
        <dbReference type="ARBA" id="ARBA00022729"/>
    </source>
</evidence>
<keyword evidence="1 2" id="KW-0732">Signal</keyword>
<dbReference type="AlphaFoldDB" id="H5Y673"/>
<gene>
    <name evidence="4" type="ORF">DesyoDRAFT_4120</name>
</gene>
<dbReference type="STRING" id="768710.DesyoDRAFT_4120"/>
<dbReference type="Gene3D" id="3.40.190.10">
    <property type="entry name" value="Periplasmic binding protein-like II"/>
    <property type="match status" value="1"/>
</dbReference>
<sequence>MFKKLLKTVISLALAATLGLTGCTNSQPAAGDGPQSSGPLVINLEGGDWGYPTPFSHYSRGPGSFKMALIFDSLLERGEKGYIPWLADKWEVSGDGLTYTFTLKDNVRWQDGRPMTAEDVKFSFDYYAVHPPVSNDLTIDNQSFIQSVEATDAKTVRFKVEKPLAIVLGKIGNTRIIPRHIWESVDDPLKFTAPEAAVGTGPFLLKEYNKEQGAYKFEAFKDFWGPKPLVDTLQFVPVSDPVLAFDKGEIDLTGSITTDILPKYQNSEDYKVLQNPGFWGYRLIFNMEKRPELKDKAVRQAFAYAINRRELVEKVARNAAVPASAGYLPVGHLWYNPAVKDYEFNLEKARQLLAGRTLSVKLLTGNSNEELRIGELLKISLAQAGIELSVTSADTKTRDAAVKKGDYELVLNGHGGWGGDADLLRTSYASKITTSQSPSADGIRGYSNEQLNELCRQQLYELDAEKRKAMVFRIQELIAEEVPQLPLYNTTGYVVFKPAKFDGWKYMFDHHEVTHNKLSYLDVN</sequence>
<dbReference type="SUPFAM" id="SSF53850">
    <property type="entry name" value="Periplasmic binding protein-like II"/>
    <property type="match status" value="1"/>
</dbReference>
<protein>
    <submittedName>
        <fullName evidence="4">ABC-type dipeptide transport system, periplasmic component</fullName>
    </submittedName>
</protein>
<dbReference type="InterPro" id="IPR030678">
    <property type="entry name" value="Peptide/Ni-bd"/>
</dbReference>
<dbReference type="Proteomes" id="UP000005104">
    <property type="component" value="Chromosome"/>
</dbReference>
<evidence type="ECO:0000259" key="3">
    <source>
        <dbReference type="Pfam" id="PF00496"/>
    </source>
</evidence>
<dbReference type="CDD" id="cd08520">
    <property type="entry name" value="PBP2_NikA_DppA_OppA_like_21"/>
    <property type="match status" value="1"/>
</dbReference>
<feature type="chain" id="PRO_5003601477" evidence="2">
    <location>
        <begin position="30"/>
        <end position="524"/>
    </location>
</feature>
<dbReference type="eggNOG" id="COG0747">
    <property type="taxonomic scope" value="Bacteria"/>
</dbReference>
<dbReference type="Gene3D" id="3.90.76.10">
    <property type="entry name" value="Dipeptide-binding Protein, Domain 1"/>
    <property type="match status" value="1"/>
</dbReference>
<evidence type="ECO:0000313" key="5">
    <source>
        <dbReference type="Proteomes" id="UP000005104"/>
    </source>
</evidence>